<evidence type="ECO:0000259" key="2">
    <source>
        <dbReference type="Pfam" id="PF14690"/>
    </source>
</evidence>
<sequence length="536" mass="63367">MKDNHISPIEAVESISRTSDRPLSGENISFDTATTPFSVDGFVLKLFNLRDDQAERLRVHNEADGLHVYIRLKAAPCRCDVCGSLTEKVKDYRIRKITHSVITSTPCFIDYDQRRMRCTECGRTFVEPNPFAFRGEKVSAVTVYNVLRDCSSPHETFKAIAERYHVSTSTVLRIFDSHVNISRRRLPRYLVVDETYAFHTAVSDYVFVMMDYETMDIVDVLPSRKKADLDAYFQKIPLKEREEVQIVSSDMWSTYRDMTHRWFPKAVHSCDSFHLKMELSRCVQKVRIRIMNQHMIQKKRFNPAEKMSPEEEIEFRRHARSYYLLKKFGTWMLYKRPSDDIFDSNRKKKYNRVFNEYLNYHDIYYRILETDKELAEAVALQEQLYLFFRKSTMKTAPKALNEIIYSFSSSTVKEMSSFATTLRQWRRSIINSFTPIEGDEESYEIDEKLPNAQKEIITGYLEGHKAKKRRRINSSVIENRNKLIKDIKHCSSGYSNWHRFRNRVLYCLNSETTFFLEPQPTSSEWINEKKKGRKKD</sequence>
<dbReference type="RefSeq" id="WP_180365120.1">
    <property type="nucleotide sequence ID" value="NZ_FNNF01000050.1"/>
</dbReference>
<dbReference type="PANTHER" id="PTHR33498">
    <property type="entry name" value="TRANSPOSASE FOR INSERTION SEQUENCE ELEMENT IS1557"/>
    <property type="match status" value="1"/>
</dbReference>
<dbReference type="NCBIfam" id="NF033550">
    <property type="entry name" value="transpos_ISL3"/>
    <property type="match status" value="1"/>
</dbReference>
<accession>A0A1H2WBP7</accession>
<reference evidence="3 4" key="1">
    <citation type="submission" date="2016-10" db="EMBL/GenBank/DDBJ databases">
        <authorList>
            <person name="de Groot N.N."/>
        </authorList>
    </citation>
    <scope>NUCLEOTIDE SEQUENCE [LARGE SCALE GENOMIC DNA]</scope>
    <source>
        <strain evidence="3 4">S3b</strain>
    </source>
</reference>
<dbReference type="AlphaFoldDB" id="A0A1H2WBP7"/>
<dbReference type="Pfam" id="PF14690">
    <property type="entry name" value="Zn_ribbon_ISL3"/>
    <property type="match status" value="1"/>
</dbReference>
<dbReference type="Proteomes" id="UP000182429">
    <property type="component" value="Unassembled WGS sequence"/>
</dbReference>
<organism evidence="3 4">
    <name type="scientific">Kandleria vitulina</name>
    <dbReference type="NCBI Taxonomy" id="1630"/>
    <lineage>
        <taxon>Bacteria</taxon>
        <taxon>Bacillati</taxon>
        <taxon>Bacillota</taxon>
        <taxon>Erysipelotrichia</taxon>
        <taxon>Erysipelotrichales</taxon>
        <taxon>Coprobacillaceae</taxon>
        <taxon>Kandleria</taxon>
    </lineage>
</organism>
<feature type="domain" description="Transposase IS204/IS1001/IS1096/IS1165 zinc-finger" evidence="2">
    <location>
        <begin position="76"/>
        <end position="121"/>
    </location>
</feature>
<evidence type="ECO:0000313" key="4">
    <source>
        <dbReference type="Proteomes" id="UP000182429"/>
    </source>
</evidence>
<dbReference type="InterPro" id="IPR002560">
    <property type="entry name" value="Transposase_DDE"/>
</dbReference>
<feature type="domain" description="Transposase IS204/IS1001/IS1096/IS1165 DDE" evidence="1">
    <location>
        <begin position="190"/>
        <end position="434"/>
    </location>
</feature>
<dbReference type="STRING" id="1630.SAMN05216514_1041"/>
<protein>
    <submittedName>
        <fullName evidence="3">Transposase</fullName>
    </submittedName>
</protein>
<dbReference type="Pfam" id="PF01610">
    <property type="entry name" value="DDE_Tnp_ISL3"/>
    <property type="match status" value="1"/>
</dbReference>
<gene>
    <name evidence="3" type="ORF">SAMN04487759_1506</name>
</gene>
<evidence type="ECO:0000313" key="3">
    <source>
        <dbReference type="EMBL" id="SDW77459.1"/>
    </source>
</evidence>
<evidence type="ECO:0000259" key="1">
    <source>
        <dbReference type="Pfam" id="PF01610"/>
    </source>
</evidence>
<proteinExistence type="predicted"/>
<dbReference type="EMBL" id="FNNF01000050">
    <property type="protein sequence ID" value="SDW77459.1"/>
    <property type="molecule type" value="Genomic_DNA"/>
</dbReference>
<dbReference type="PANTHER" id="PTHR33498:SF1">
    <property type="entry name" value="TRANSPOSASE FOR INSERTION SEQUENCE ELEMENT IS1557"/>
    <property type="match status" value="1"/>
</dbReference>
<dbReference type="InterPro" id="IPR047951">
    <property type="entry name" value="Transpos_ISL3"/>
</dbReference>
<name>A0A1H2WBP7_9FIRM</name>
<dbReference type="InterPro" id="IPR029261">
    <property type="entry name" value="Transposase_Znf"/>
</dbReference>